<feature type="region of interest" description="Disordered" evidence="1">
    <location>
        <begin position="93"/>
        <end position="121"/>
    </location>
</feature>
<evidence type="ECO:0000313" key="4">
    <source>
        <dbReference type="Ensembl" id="ENSPMGP00000005923.1"/>
    </source>
</evidence>
<accession>A0A3B3ZMQ3</accession>
<keyword evidence="5" id="KW-1185">Reference proteome</keyword>
<feature type="region of interest" description="Disordered" evidence="1">
    <location>
        <begin position="146"/>
        <end position="345"/>
    </location>
</feature>
<dbReference type="PANTHER" id="PTHR15197:SF0">
    <property type="entry name" value="COILIN"/>
    <property type="match status" value="1"/>
</dbReference>
<organism evidence="4 5">
    <name type="scientific">Periophthalmus magnuspinnatus</name>
    <dbReference type="NCBI Taxonomy" id="409849"/>
    <lineage>
        <taxon>Eukaryota</taxon>
        <taxon>Metazoa</taxon>
        <taxon>Chordata</taxon>
        <taxon>Craniata</taxon>
        <taxon>Vertebrata</taxon>
        <taxon>Euteleostomi</taxon>
        <taxon>Actinopterygii</taxon>
        <taxon>Neopterygii</taxon>
        <taxon>Teleostei</taxon>
        <taxon>Neoteleostei</taxon>
        <taxon>Acanthomorphata</taxon>
        <taxon>Gobiaria</taxon>
        <taxon>Gobiiformes</taxon>
        <taxon>Gobioidei</taxon>
        <taxon>Gobiidae</taxon>
        <taxon>Oxudercinae</taxon>
        <taxon>Periophthalmus</taxon>
    </lineage>
</organism>
<feature type="compositionally biased region" description="Basic and acidic residues" evidence="1">
    <location>
        <begin position="153"/>
        <end position="166"/>
    </location>
</feature>
<evidence type="ECO:0000259" key="2">
    <source>
        <dbReference type="Pfam" id="PF15862"/>
    </source>
</evidence>
<dbReference type="GO" id="GO:0030619">
    <property type="term" value="F:U1 snRNA binding"/>
    <property type="evidence" value="ECO:0007669"/>
    <property type="project" value="TreeGrafter"/>
</dbReference>
<dbReference type="STRING" id="409849.ENSPMGP00000005923"/>
<dbReference type="GO" id="GO:0000387">
    <property type="term" value="P:spliceosomal snRNP assembly"/>
    <property type="evidence" value="ECO:0007669"/>
    <property type="project" value="TreeGrafter"/>
</dbReference>
<dbReference type="AlphaFoldDB" id="A0A3B3ZMQ3"/>
<reference evidence="4" key="2">
    <citation type="submission" date="2025-09" db="UniProtKB">
        <authorList>
            <consortium name="Ensembl"/>
        </authorList>
    </citation>
    <scope>IDENTIFICATION</scope>
</reference>
<feature type="compositionally biased region" description="Basic and acidic residues" evidence="1">
    <location>
        <begin position="264"/>
        <end position="277"/>
    </location>
</feature>
<dbReference type="InterPro" id="IPR031722">
    <property type="entry name" value="Coilin_N"/>
</dbReference>
<dbReference type="Pfam" id="PF23086">
    <property type="entry name" value="Tudor_Coilin"/>
    <property type="match status" value="1"/>
</dbReference>
<feature type="compositionally biased region" description="Low complexity" evidence="1">
    <location>
        <begin position="185"/>
        <end position="204"/>
    </location>
</feature>
<evidence type="ECO:0000259" key="3">
    <source>
        <dbReference type="Pfam" id="PF23086"/>
    </source>
</evidence>
<reference evidence="4" key="1">
    <citation type="submission" date="2025-08" db="UniProtKB">
        <authorList>
            <consortium name="Ensembl"/>
        </authorList>
    </citation>
    <scope>IDENTIFICATION</scope>
</reference>
<evidence type="ECO:0000256" key="1">
    <source>
        <dbReference type="SAM" id="MobiDB-lite"/>
    </source>
</evidence>
<name>A0A3B3ZMQ3_9GOBI</name>
<proteinExistence type="predicted"/>
<feature type="compositionally biased region" description="Polar residues" evidence="1">
    <location>
        <begin position="278"/>
        <end position="294"/>
    </location>
</feature>
<dbReference type="InterPro" id="IPR024822">
    <property type="entry name" value="Coilin"/>
</dbReference>
<dbReference type="Proteomes" id="UP000261520">
    <property type="component" value="Unplaced"/>
</dbReference>
<dbReference type="InterPro" id="IPR056398">
    <property type="entry name" value="Tudor_Coilin"/>
</dbReference>
<dbReference type="PANTHER" id="PTHR15197">
    <property type="entry name" value="COILIN P80"/>
    <property type="match status" value="1"/>
</dbReference>
<sequence length="493" mass="54702">MFTSTNFIRVRLHFDYAPPAVAGCRMCWLLVDLRSCRVVADLEGIIRDKFELSRGSILSLFIEDCYLPHTESILVVRDNDCVRVKVDSVSTTKTIPETTSDNKRKRHRPTEDEGLVENSSTLEFKKKKRKKSVLESPAVNCLQTETEQLHTISNKDKKKQKDEKRKSASAPILKKSEKSIPKIVTTTSNTTKKPQSSSSSSTSSSEDEGPVTKIPTPKPISKPALKSNLTSPKIIQNGRSPSKKLPPPTSSSSDTDSSSEEEDKTAKAKSTNDKSKSGEVSQQSANSVIQNGGNDSDEEIQLVIKKPVQHPHGRIMVGHRWQQPGGEAGRGRGRGKPEPKELWGKGKGNCIQYNYQEKERGKKEASYSTDSLTNVSVVLQNGTGLPKPDYSSMPLLAAPPQVGQKIAFKLLELTENYTPEVSDYKEAKILSFDPNAKQIELELLTSFQAPVEPGKFDLVYQNPDGSERVEYAVDRGSLVTERWDSLLEPRLFI</sequence>
<feature type="domain" description="Coilin tudor" evidence="3">
    <location>
        <begin position="389"/>
        <end position="472"/>
    </location>
</feature>
<protein>
    <submittedName>
        <fullName evidence="4">Uncharacterized protein</fullName>
    </submittedName>
</protein>
<dbReference type="Ensembl" id="ENSPMGT00000006289.1">
    <property type="protein sequence ID" value="ENSPMGP00000005923.1"/>
    <property type="gene ID" value="ENSPMGG00000004974.1"/>
</dbReference>
<dbReference type="GO" id="GO:0030620">
    <property type="term" value="F:U2 snRNA binding"/>
    <property type="evidence" value="ECO:0007669"/>
    <property type="project" value="TreeGrafter"/>
</dbReference>
<dbReference type="GO" id="GO:0015030">
    <property type="term" value="C:Cajal body"/>
    <property type="evidence" value="ECO:0007669"/>
    <property type="project" value="TreeGrafter"/>
</dbReference>
<feature type="compositionally biased region" description="Low complexity" evidence="1">
    <location>
        <begin position="211"/>
        <end position="223"/>
    </location>
</feature>
<feature type="domain" description="Coilin N-terminal" evidence="2">
    <location>
        <begin position="8"/>
        <end position="131"/>
    </location>
</feature>
<feature type="compositionally biased region" description="Polar residues" evidence="1">
    <location>
        <begin position="227"/>
        <end position="239"/>
    </location>
</feature>
<feature type="compositionally biased region" description="Basic and acidic residues" evidence="1">
    <location>
        <begin position="335"/>
        <end position="344"/>
    </location>
</feature>
<evidence type="ECO:0000313" key="5">
    <source>
        <dbReference type="Proteomes" id="UP000261520"/>
    </source>
</evidence>
<dbReference type="Pfam" id="PF15862">
    <property type="entry name" value="Coilin_N"/>
    <property type="match status" value="1"/>
</dbReference>